<organism evidence="1 2">
    <name type="scientific">Artomyces pyxidatus</name>
    <dbReference type="NCBI Taxonomy" id="48021"/>
    <lineage>
        <taxon>Eukaryota</taxon>
        <taxon>Fungi</taxon>
        <taxon>Dikarya</taxon>
        <taxon>Basidiomycota</taxon>
        <taxon>Agaricomycotina</taxon>
        <taxon>Agaricomycetes</taxon>
        <taxon>Russulales</taxon>
        <taxon>Auriscalpiaceae</taxon>
        <taxon>Artomyces</taxon>
    </lineage>
</organism>
<reference evidence="1" key="1">
    <citation type="submission" date="2021-03" db="EMBL/GenBank/DDBJ databases">
        <authorList>
            <consortium name="DOE Joint Genome Institute"/>
            <person name="Ahrendt S."/>
            <person name="Looney B.P."/>
            <person name="Miyauchi S."/>
            <person name="Morin E."/>
            <person name="Drula E."/>
            <person name="Courty P.E."/>
            <person name="Chicoki N."/>
            <person name="Fauchery L."/>
            <person name="Kohler A."/>
            <person name="Kuo A."/>
            <person name="Labutti K."/>
            <person name="Pangilinan J."/>
            <person name="Lipzen A."/>
            <person name="Riley R."/>
            <person name="Andreopoulos W."/>
            <person name="He G."/>
            <person name="Johnson J."/>
            <person name="Barry K.W."/>
            <person name="Grigoriev I.V."/>
            <person name="Nagy L."/>
            <person name="Hibbett D."/>
            <person name="Henrissat B."/>
            <person name="Matheny P.B."/>
            <person name="Labbe J."/>
            <person name="Martin F."/>
        </authorList>
    </citation>
    <scope>NUCLEOTIDE SEQUENCE</scope>
    <source>
        <strain evidence="1">HHB10654</strain>
    </source>
</reference>
<proteinExistence type="predicted"/>
<accession>A0ACB8SP28</accession>
<protein>
    <submittedName>
        <fullName evidence="1">Uncharacterized protein</fullName>
    </submittedName>
</protein>
<evidence type="ECO:0000313" key="1">
    <source>
        <dbReference type="EMBL" id="KAI0058249.1"/>
    </source>
</evidence>
<dbReference type="Proteomes" id="UP000814140">
    <property type="component" value="Unassembled WGS sequence"/>
</dbReference>
<comment type="caution">
    <text evidence="1">The sequence shown here is derived from an EMBL/GenBank/DDBJ whole genome shotgun (WGS) entry which is preliminary data.</text>
</comment>
<dbReference type="EMBL" id="MU277237">
    <property type="protein sequence ID" value="KAI0058249.1"/>
    <property type="molecule type" value="Genomic_DNA"/>
</dbReference>
<evidence type="ECO:0000313" key="2">
    <source>
        <dbReference type="Proteomes" id="UP000814140"/>
    </source>
</evidence>
<gene>
    <name evidence="1" type="ORF">BV25DRAFT_1290701</name>
</gene>
<reference evidence="1" key="2">
    <citation type="journal article" date="2022" name="New Phytol.">
        <title>Evolutionary transition to the ectomycorrhizal habit in the genomes of a hyperdiverse lineage of mushroom-forming fungi.</title>
        <authorList>
            <person name="Looney B."/>
            <person name="Miyauchi S."/>
            <person name="Morin E."/>
            <person name="Drula E."/>
            <person name="Courty P.E."/>
            <person name="Kohler A."/>
            <person name="Kuo A."/>
            <person name="LaButti K."/>
            <person name="Pangilinan J."/>
            <person name="Lipzen A."/>
            <person name="Riley R."/>
            <person name="Andreopoulos W."/>
            <person name="He G."/>
            <person name="Johnson J."/>
            <person name="Nolan M."/>
            <person name="Tritt A."/>
            <person name="Barry K.W."/>
            <person name="Grigoriev I.V."/>
            <person name="Nagy L.G."/>
            <person name="Hibbett D."/>
            <person name="Henrissat B."/>
            <person name="Matheny P.B."/>
            <person name="Labbe J."/>
            <person name="Martin F.M."/>
        </authorList>
    </citation>
    <scope>NUCLEOTIDE SEQUENCE</scope>
    <source>
        <strain evidence="1">HHB10654</strain>
    </source>
</reference>
<sequence length="236" mass="26905">MKLSCTVCGMEPDKYAGKDSIWSMYLSKVEKTDKDLAEDWKGNTDGILIFTGLFSATYGRCVRDRQLQELAARPEQRDNCSSLSTTCGCLQRHSPALSFPHRLQLQPYTVRCPHQRSMIPQSCPQHVLRPRCDTYPWGAPTLAHCPVSPRSPVSDAWQRSRVRLYGRAAFPHEWRIRRTSRPPPCLRRPLFGRLDRLSLLDQHHCYLCPPRFPGRQASAPPSTRQTPAPSSAFFPD</sequence>
<keyword evidence="2" id="KW-1185">Reference proteome</keyword>
<name>A0ACB8SP28_9AGAM</name>